<feature type="compositionally biased region" description="Low complexity" evidence="7">
    <location>
        <begin position="772"/>
        <end position="790"/>
    </location>
</feature>
<keyword evidence="3" id="KW-0808">Transferase</keyword>
<evidence type="ECO:0000256" key="1">
    <source>
        <dbReference type="ARBA" id="ARBA00005232"/>
    </source>
</evidence>
<dbReference type="InterPro" id="IPR000542">
    <property type="entry name" value="Carn_acyl_trans"/>
</dbReference>
<protein>
    <submittedName>
        <fullName evidence="9">DEHA2E10296p</fullName>
    </submittedName>
</protein>
<dbReference type="GO" id="GO:0004092">
    <property type="term" value="F:carnitine O-acetyltransferase activity"/>
    <property type="evidence" value="ECO:0007669"/>
    <property type="project" value="EnsemblFungi"/>
</dbReference>
<dbReference type="EMBL" id="CR382137">
    <property type="protein sequence ID" value="CAG87990.2"/>
    <property type="molecule type" value="Genomic_DNA"/>
</dbReference>
<dbReference type="InterPro" id="IPR042572">
    <property type="entry name" value="Carn_acyl_trans_N"/>
</dbReference>
<keyword evidence="5" id="KW-0443">Lipid metabolism</keyword>
<keyword evidence="6" id="KW-0012">Acyltransferase</keyword>
<keyword evidence="4" id="KW-0276">Fatty acid metabolism</keyword>
<dbReference type="InParanoid" id="Q6BPW8"/>
<dbReference type="STRING" id="284592.Q6BPW8"/>
<dbReference type="Gene3D" id="3.30.559.10">
    <property type="entry name" value="Chloramphenicol acetyltransferase-like domain"/>
    <property type="match status" value="1"/>
</dbReference>
<evidence type="ECO:0000256" key="7">
    <source>
        <dbReference type="SAM" id="MobiDB-lite"/>
    </source>
</evidence>
<dbReference type="InterPro" id="IPR039551">
    <property type="entry name" value="Cho/carn_acyl_trans"/>
</dbReference>
<evidence type="ECO:0000256" key="3">
    <source>
        <dbReference type="ARBA" id="ARBA00022679"/>
    </source>
</evidence>
<evidence type="ECO:0000313" key="10">
    <source>
        <dbReference type="Proteomes" id="UP000000599"/>
    </source>
</evidence>
<dbReference type="RefSeq" id="XP_459752.2">
    <property type="nucleotide sequence ID" value="XM_459752.1"/>
</dbReference>
<dbReference type="PANTHER" id="PTHR22589">
    <property type="entry name" value="CARNITINE O-ACYLTRANSFERASE"/>
    <property type="match status" value="1"/>
</dbReference>
<dbReference type="GO" id="GO:0005829">
    <property type="term" value="C:cytosol"/>
    <property type="evidence" value="ECO:0007669"/>
    <property type="project" value="EnsemblFungi"/>
</dbReference>
<dbReference type="GeneID" id="2901983"/>
<name>Q6BPW8_DEBHA</name>
<dbReference type="HOGENOM" id="CLU_013513_4_1_1"/>
<comment type="similarity">
    <text evidence="1">Belongs to the carnitine/choline acetyltransferase family.</text>
</comment>
<evidence type="ECO:0000256" key="4">
    <source>
        <dbReference type="ARBA" id="ARBA00022832"/>
    </source>
</evidence>
<dbReference type="GO" id="GO:0009437">
    <property type="term" value="P:carnitine metabolic process"/>
    <property type="evidence" value="ECO:0007669"/>
    <property type="project" value="EnsemblFungi"/>
</dbReference>
<organism evidence="9 10">
    <name type="scientific">Debaryomyces hansenii (strain ATCC 36239 / CBS 767 / BCRC 21394 / JCM 1990 / NBRC 0083 / IGC 2968)</name>
    <name type="common">Yeast</name>
    <name type="synonym">Torulaspora hansenii</name>
    <dbReference type="NCBI Taxonomy" id="284592"/>
    <lineage>
        <taxon>Eukaryota</taxon>
        <taxon>Fungi</taxon>
        <taxon>Dikarya</taxon>
        <taxon>Ascomycota</taxon>
        <taxon>Saccharomycotina</taxon>
        <taxon>Pichiomycetes</taxon>
        <taxon>Debaryomycetaceae</taxon>
        <taxon>Debaryomyces</taxon>
    </lineage>
</organism>
<evidence type="ECO:0000256" key="5">
    <source>
        <dbReference type="ARBA" id="ARBA00023098"/>
    </source>
</evidence>
<feature type="compositionally biased region" description="Low complexity" evidence="7">
    <location>
        <begin position="725"/>
        <end position="738"/>
    </location>
</feature>
<dbReference type="SUPFAM" id="SSF52777">
    <property type="entry name" value="CoA-dependent acyltransferases"/>
    <property type="match status" value="2"/>
</dbReference>
<dbReference type="PROSITE" id="PS00440">
    <property type="entry name" value="ACYLTRANSF_C_2"/>
    <property type="match status" value="1"/>
</dbReference>
<dbReference type="Gene3D" id="3.30.559.70">
    <property type="entry name" value="Choline/Carnitine o-acyltransferase, domain 2"/>
    <property type="match status" value="1"/>
</dbReference>
<dbReference type="Gene3D" id="1.10.275.20">
    <property type="entry name" value="Choline/Carnitine o-acyltransferase"/>
    <property type="match status" value="1"/>
</dbReference>
<evidence type="ECO:0000313" key="9">
    <source>
        <dbReference type="EMBL" id="CAG87990.2"/>
    </source>
</evidence>
<dbReference type="InterPro" id="IPR023213">
    <property type="entry name" value="CAT-like_dom_sf"/>
</dbReference>
<keyword evidence="2" id="KW-0813">Transport</keyword>
<dbReference type="OrthoDB" id="240216at2759"/>
<evidence type="ECO:0000256" key="6">
    <source>
        <dbReference type="ARBA" id="ARBA00023315"/>
    </source>
</evidence>
<dbReference type="Pfam" id="PF00755">
    <property type="entry name" value="Carn_acyltransf"/>
    <property type="match status" value="1"/>
</dbReference>
<dbReference type="InterPro" id="IPR042231">
    <property type="entry name" value="Cho/carn_acyl_trans_2"/>
</dbReference>
<evidence type="ECO:0000259" key="8">
    <source>
        <dbReference type="Pfam" id="PF00755"/>
    </source>
</evidence>
<feature type="domain" description="Choline/carnitine acyltransferase" evidence="8">
    <location>
        <begin position="14"/>
        <end position="650"/>
    </location>
</feature>
<dbReference type="AlphaFoldDB" id="Q6BPW8"/>
<dbReference type="GO" id="GO:0006631">
    <property type="term" value="P:fatty acid metabolic process"/>
    <property type="evidence" value="ECO:0007669"/>
    <property type="project" value="UniProtKB-KW"/>
</dbReference>
<dbReference type="GO" id="GO:0006066">
    <property type="term" value="P:alcohol metabolic process"/>
    <property type="evidence" value="ECO:0007669"/>
    <property type="project" value="EnsemblFungi"/>
</dbReference>
<dbReference type="OMA" id="YADGYYK"/>
<proteinExistence type="inferred from homology"/>
<feature type="compositionally biased region" description="Polar residues" evidence="7">
    <location>
        <begin position="825"/>
        <end position="834"/>
    </location>
</feature>
<accession>Q6BPW8</accession>
<dbReference type="eggNOG" id="KOG3719">
    <property type="taxonomic scope" value="Eukaryota"/>
</dbReference>
<sequence>MTYTYEYEEGLPRLPVPSLTNTSTQLLNTLKPLLSVDEYNELLQESSEFLSHEVINLIQRHLVAASLNPNNTCYLNCVNNGTSPGIYGEIRGDILPRNPYLILEEDPYAKTVNPPNQSQRAANLVNSSLKFVTSLRNDTLQPDRTPKNGNPLSMNCYNILFGTTRVPLTEDENSYQSATIQKFNDINDSRHIVIICNNQYYCLEVLTEYSEEEYKESKTKHKIWFSDYELSIIFQGIINNSNTIDRVESINNSIGSLTTQSFSIWKISRSELNKSNKKNLELIDNALFIVVLDPNLPDSDQEKTSVIAHGTSELLKGTNMQVGSCTSRWYDKLQLVVTKNSVAGVVWESSSTDGTAILRFISDIYADSILKLAKNINGAEYTLFDDNVGFVSADGSIKKPESERLIITRTPELLNLIRLSETRLADLIHQHEYKTLTLKLNTYLVNKFELSIDSVLQVAFQIANYTLYGSMANTLEPITTRKFRDSRTELIPVQNDHISRLVKLFITNSNSSLKWDLFRECCSVHTKQYRNAMNGKGFERHFNAIISVLGRPHAVETLNKLNADVPDLEPIPDIKKIKNLHIPLLSNPTIEKLSSPELLISNCGNPALHMFGIPPAADQGFGIGYVIHGDKIIITVSSKFRQTERFLRTFKGVMKEFLSIIKQKSNFLININDSESRKSELQRLRIEHELKNINKSLPSTKHPIELTVEKTRIPIENVSIEGNGDSVQSRSSRSNSLSDDYKEDYDILGGYGYFNFGDLDMRSDELSREESFLNSTPPSLSSLNSKQHSSTNLHKAAMTNNNSPSDIKQKFNLSAEIRDRLSLQDDYSSTSSVAGSMEDASSEGSNENSSKPKKLIGRELDISDVH</sequence>
<feature type="region of interest" description="Disordered" evidence="7">
    <location>
        <begin position="824"/>
        <end position="866"/>
    </location>
</feature>
<dbReference type="FunCoup" id="Q6BPW8">
    <property type="interactions" value="76"/>
</dbReference>
<dbReference type="Proteomes" id="UP000000599">
    <property type="component" value="Chromosome E"/>
</dbReference>
<reference evidence="9 10" key="1">
    <citation type="journal article" date="2004" name="Nature">
        <title>Genome evolution in yeasts.</title>
        <authorList>
            <consortium name="Genolevures"/>
            <person name="Dujon B."/>
            <person name="Sherman D."/>
            <person name="Fischer G."/>
            <person name="Durrens P."/>
            <person name="Casaregola S."/>
            <person name="Lafontaine I."/>
            <person name="de Montigny J."/>
            <person name="Marck C."/>
            <person name="Neuveglise C."/>
            <person name="Talla E."/>
            <person name="Goffard N."/>
            <person name="Frangeul L."/>
            <person name="Aigle M."/>
            <person name="Anthouard V."/>
            <person name="Babour A."/>
            <person name="Barbe V."/>
            <person name="Barnay S."/>
            <person name="Blanchin S."/>
            <person name="Beckerich J.M."/>
            <person name="Beyne E."/>
            <person name="Bleykasten C."/>
            <person name="Boisrame A."/>
            <person name="Boyer J."/>
            <person name="Cattolico L."/>
            <person name="Confanioleri F."/>
            <person name="de Daruvar A."/>
            <person name="Despons L."/>
            <person name="Fabre E."/>
            <person name="Fairhead C."/>
            <person name="Ferry-Dumazet H."/>
            <person name="Groppi A."/>
            <person name="Hantraye F."/>
            <person name="Hennequin C."/>
            <person name="Jauniaux N."/>
            <person name="Joyet P."/>
            <person name="Kachouri R."/>
            <person name="Kerrest A."/>
            <person name="Koszul R."/>
            <person name="Lemaire M."/>
            <person name="Lesur I."/>
            <person name="Ma L."/>
            <person name="Muller H."/>
            <person name="Nicaud J.M."/>
            <person name="Nikolski M."/>
            <person name="Oztas S."/>
            <person name="Ozier-Kalogeropoulos O."/>
            <person name="Pellenz S."/>
            <person name="Potier S."/>
            <person name="Richard G.F."/>
            <person name="Straub M.L."/>
            <person name="Suleau A."/>
            <person name="Swennene D."/>
            <person name="Tekaia F."/>
            <person name="Wesolowski-Louvel M."/>
            <person name="Westhof E."/>
            <person name="Wirth B."/>
            <person name="Zeniou-Meyer M."/>
            <person name="Zivanovic I."/>
            <person name="Bolotin-Fukuhara M."/>
            <person name="Thierry A."/>
            <person name="Bouchier C."/>
            <person name="Caudron B."/>
            <person name="Scarpelli C."/>
            <person name="Gaillardin C."/>
            <person name="Weissenbach J."/>
            <person name="Wincker P."/>
            <person name="Souciet J.L."/>
        </authorList>
    </citation>
    <scope>NUCLEOTIDE SEQUENCE [LARGE SCALE GENOMIC DNA]</scope>
    <source>
        <strain evidence="10">ATCC 36239 / CBS 767 / BCRC 21394 / JCM 1990 / NBRC 0083 / IGC 2968</strain>
    </source>
</reference>
<dbReference type="VEuPathDB" id="FungiDB:DEHA2E10296g"/>
<keyword evidence="10" id="KW-1185">Reference proteome</keyword>
<dbReference type="KEGG" id="dha:DEHA2E10296g"/>
<gene>
    <name evidence="9" type="ordered locus">DEHA2E10296g</name>
</gene>
<feature type="region of interest" description="Disordered" evidence="7">
    <location>
        <begin position="719"/>
        <end position="739"/>
    </location>
</feature>
<feature type="region of interest" description="Disordered" evidence="7">
    <location>
        <begin position="768"/>
        <end position="806"/>
    </location>
</feature>
<feature type="compositionally biased region" description="Basic and acidic residues" evidence="7">
    <location>
        <begin position="856"/>
        <end position="866"/>
    </location>
</feature>
<dbReference type="PANTHER" id="PTHR22589:SF48">
    <property type="entry name" value="CARNITINE O-ACETYLTRANSFERASE YAT2"/>
    <property type="match status" value="1"/>
</dbReference>
<evidence type="ECO:0000256" key="2">
    <source>
        <dbReference type="ARBA" id="ARBA00022448"/>
    </source>
</evidence>